<dbReference type="Proteomes" id="UP000564604">
    <property type="component" value="Unassembled WGS sequence"/>
</dbReference>
<dbReference type="InterPro" id="IPR045024">
    <property type="entry name" value="NDH-2"/>
</dbReference>
<keyword evidence="3" id="KW-0274">FAD</keyword>
<gene>
    <name evidence="7" type="ORF">HBN89_15920</name>
</gene>
<keyword evidence="4" id="KW-0560">Oxidoreductase</keyword>
<keyword evidence="2" id="KW-0285">Flavoprotein</keyword>
<evidence type="ECO:0000256" key="3">
    <source>
        <dbReference type="ARBA" id="ARBA00022827"/>
    </source>
</evidence>
<reference evidence="7 8" key="1">
    <citation type="journal article" date="2020" name="Front. Microbiol.">
        <title>Genetic Organization of the aprX-lipA2 Operon Affects the Proteolytic Potential of Pseudomonas Species in Milk.</title>
        <authorList>
            <person name="Maier C."/>
            <person name="Huptas C."/>
            <person name="von Neubeck M."/>
            <person name="Scherer S."/>
            <person name="Wenning M."/>
            <person name="Lucking G."/>
        </authorList>
    </citation>
    <scope>NUCLEOTIDE SEQUENCE [LARGE SCALE GENOMIC DNA]</scope>
    <source>
        <strain evidence="7 8">WS 5094</strain>
    </source>
</reference>
<protein>
    <submittedName>
        <fullName evidence="7">FAD-dependent oxidoreductase</fullName>
    </submittedName>
</protein>
<comment type="similarity">
    <text evidence="1">Belongs to the NADH dehydrogenase family.</text>
</comment>
<dbReference type="PRINTS" id="PR00368">
    <property type="entry name" value="FADPNR"/>
</dbReference>
<accession>A0A9Q5B4J3</accession>
<organism evidence="7 8">
    <name type="scientific">Pseudomonas fragi</name>
    <dbReference type="NCBI Taxonomy" id="296"/>
    <lineage>
        <taxon>Bacteria</taxon>
        <taxon>Pseudomonadati</taxon>
        <taxon>Pseudomonadota</taxon>
        <taxon>Gammaproteobacteria</taxon>
        <taxon>Pseudomonadales</taxon>
        <taxon>Pseudomonadaceae</taxon>
        <taxon>Pseudomonas</taxon>
    </lineage>
</organism>
<proteinExistence type="inferred from homology"/>
<dbReference type="InterPro" id="IPR036188">
    <property type="entry name" value="FAD/NAD-bd_sf"/>
</dbReference>
<dbReference type="PANTHER" id="PTHR43706">
    <property type="entry name" value="NADH DEHYDROGENASE"/>
    <property type="match status" value="1"/>
</dbReference>
<comment type="caution">
    <text evidence="7">The sequence shown here is derived from an EMBL/GenBank/DDBJ whole genome shotgun (WGS) entry which is preliminary data.</text>
</comment>
<evidence type="ECO:0000259" key="6">
    <source>
        <dbReference type="Pfam" id="PF07992"/>
    </source>
</evidence>
<dbReference type="SUPFAM" id="SSF51905">
    <property type="entry name" value="FAD/NAD(P)-binding domain"/>
    <property type="match status" value="1"/>
</dbReference>
<dbReference type="PRINTS" id="PR00411">
    <property type="entry name" value="PNDRDTASEI"/>
</dbReference>
<dbReference type="Gene3D" id="3.50.50.100">
    <property type="match status" value="1"/>
</dbReference>
<dbReference type="GO" id="GO:0003954">
    <property type="term" value="F:NADH dehydrogenase activity"/>
    <property type="evidence" value="ECO:0007669"/>
    <property type="project" value="InterPro"/>
</dbReference>
<dbReference type="Pfam" id="PF07992">
    <property type="entry name" value="Pyr_redox_2"/>
    <property type="match status" value="1"/>
</dbReference>
<sequence>MKKTILIIGAGFGGFWSALSAVRLLDQHDRQDISVQVLAPVAELRVRPRFYEPQVHTMRTSLTQLFEATGVQFIPGLARQIDVAQHTVTYQDPTGMTTTLGYSALVLAAGSQLNLPDIEGLQAHAFNVDSIEQAERLETHMQRLAALPDTPARSTVVVAGGGFTGIETACEMPARLREILGADCQPRVIIIDRGQSVGASMGTAIAPVIAEATAELGVEWCLSSSVVAVDEHGVTLADGQRIDAATVVWTAGVRASELTTQVPAERDPLGRLHVDANLRVIDSPNVFATGDSAFAACDELGNHALMTCQHAIALGRSAGNNAAAQLLGVAPVPYRQSKYVTCLDLGAWGAVFTEGWDRQVKLVRQEGKALKTQINTQWIYPPIADRDVALAAADPLIPVVA</sequence>
<dbReference type="RefSeq" id="WP_169873358.1">
    <property type="nucleotide sequence ID" value="NZ_JAAQYU010000026.1"/>
</dbReference>
<evidence type="ECO:0000313" key="7">
    <source>
        <dbReference type="EMBL" id="NNB50743.1"/>
    </source>
</evidence>
<evidence type="ECO:0000256" key="5">
    <source>
        <dbReference type="ARBA" id="ARBA00023027"/>
    </source>
</evidence>
<dbReference type="InterPro" id="IPR023753">
    <property type="entry name" value="FAD/NAD-binding_dom"/>
</dbReference>
<dbReference type="AlphaFoldDB" id="A0A9Q5B4J3"/>
<dbReference type="EMBL" id="JAAQYX010000022">
    <property type="protein sequence ID" value="NNB50743.1"/>
    <property type="molecule type" value="Genomic_DNA"/>
</dbReference>
<name>A0A9Q5B4J3_PSEFR</name>
<evidence type="ECO:0000256" key="1">
    <source>
        <dbReference type="ARBA" id="ARBA00005272"/>
    </source>
</evidence>
<evidence type="ECO:0000256" key="2">
    <source>
        <dbReference type="ARBA" id="ARBA00022630"/>
    </source>
</evidence>
<feature type="domain" description="FAD/NAD(P)-binding" evidence="6">
    <location>
        <begin position="4"/>
        <end position="313"/>
    </location>
</feature>
<dbReference type="PANTHER" id="PTHR43706:SF45">
    <property type="entry name" value="NADH DEHYDROGENASE-LIKE PROTEIN RV1812C"/>
    <property type="match status" value="1"/>
</dbReference>
<evidence type="ECO:0000256" key="4">
    <source>
        <dbReference type="ARBA" id="ARBA00023002"/>
    </source>
</evidence>
<evidence type="ECO:0000313" key="8">
    <source>
        <dbReference type="Proteomes" id="UP000564604"/>
    </source>
</evidence>
<keyword evidence="5" id="KW-0520">NAD</keyword>